<reference evidence="2" key="1">
    <citation type="submission" date="2023-06" db="EMBL/GenBank/DDBJ databases">
        <authorList>
            <person name="Kurt Z."/>
        </authorList>
    </citation>
    <scope>NUCLEOTIDE SEQUENCE</scope>
</reference>
<comment type="caution">
    <text evidence="2">The sequence shown here is derived from an EMBL/GenBank/DDBJ whole genome shotgun (WGS) entry which is preliminary data.</text>
</comment>
<evidence type="ECO:0000313" key="2">
    <source>
        <dbReference type="EMBL" id="CAI9938031.1"/>
    </source>
</evidence>
<organism evidence="2">
    <name type="scientific">Hexamita inflata</name>
    <dbReference type="NCBI Taxonomy" id="28002"/>
    <lineage>
        <taxon>Eukaryota</taxon>
        <taxon>Metamonada</taxon>
        <taxon>Diplomonadida</taxon>
        <taxon>Hexamitidae</taxon>
        <taxon>Hexamitinae</taxon>
        <taxon>Hexamita</taxon>
    </lineage>
</organism>
<feature type="region of interest" description="Disordered" evidence="1">
    <location>
        <begin position="1"/>
        <end position="24"/>
    </location>
</feature>
<name>A0AA86PGV0_9EUKA</name>
<protein>
    <submittedName>
        <fullName evidence="3">Hypothetical_protein</fullName>
    </submittedName>
</protein>
<reference evidence="3 4" key="2">
    <citation type="submission" date="2024-07" db="EMBL/GenBank/DDBJ databases">
        <authorList>
            <person name="Akdeniz Z."/>
        </authorList>
    </citation>
    <scope>NUCLEOTIDE SEQUENCE [LARGE SCALE GENOMIC DNA]</scope>
</reference>
<sequence>MQLPNSLPAIKQQYATPTTPTTDRKSIHGCYPSVFTKQIKFIKDKNRMIINNSKFVKNESPKHQYSQAYDIEYECQNQKIVVSPKRIVKSRMIQSTDLDNNLLRYTKPLESQLQKYRPKSPPPAYKSLFLNKNMFFEDNVLMKIERVKSKTDRIRYKYQKINGKELRI</sequence>
<evidence type="ECO:0000256" key="1">
    <source>
        <dbReference type="SAM" id="MobiDB-lite"/>
    </source>
</evidence>
<dbReference type="Proteomes" id="UP001642409">
    <property type="component" value="Unassembled WGS sequence"/>
</dbReference>
<keyword evidence="4" id="KW-1185">Reference proteome</keyword>
<dbReference type="EMBL" id="CATOUU010000653">
    <property type="protein sequence ID" value="CAI9938031.1"/>
    <property type="molecule type" value="Genomic_DNA"/>
</dbReference>
<dbReference type="AlphaFoldDB" id="A0AA86PGV0"/>
<evidence type="ECO:0000313" key="3">
    <source>
        <dbReference type="EMBL" id="CAL6014796.1"/>
    </source>
</evidence>
<gene>
    <name evidence="3" type="ORF">HINF_LOCUS24442</name>
    <name evidence="2" type="ORF">HINF_LOCUS25676</name>
</gene>
<dbReference type="EMBL" id="CAXDID020000071">
    <property type="protein sequence ID" value="CAL6014796.1"/>
    <property type="molecule type" value="Genomic_DNA"/>
</dbReference>
<proteinExistence type="predicted"/>
<accession>A0AA86PGV0</accession>
<evidence type="ECO:0000313" key="4">
    <source>
        <dbReference type="Proteomes" id="UP001642409"/>
    </source>
</evidence>